<organism evidence="7 8">
    <name type="scientific">Mucilaginibacter straminoryzae</name>
    <dbReference type="NCBI Taxonomy" id="2932774"/>
    <lineage>
        <taxon>Bacteria</taxon>
        <taxon>Pseudomonadati</taxon>
        <taxon>Bacteroidota</taxon>
        <taxon>Sphingobacteriia</taxon>
        <taxon>Sphingobacteriales</taxon>
        <taxon>Sphingobacteriaceae</taxon>
        <taxon>Mucilaginibacter</taxon>
    </lineage>
</organism>
<evidence type="ECO:0000256" key="5">
    <source>
        <dbReference type="ARBA" id="ARBA00023136"/>
    </source>
</evidence>
<keyword evidence="5 6" id="KW-0472">Membrane</keyword>
<evidence type="ECO:0000256" key="4">
    <source>
        <dbReference type="ARBA" id="ARBA00022989"/>
    </source>
</evidence>
<feature type="transmembrane region" description="Helical" evidence="6">
    <location>
        <begin position="302"/>
        <end position="329"/>
    </location>
</feature>
<comment type="similarity">
    <text evidence="2">Belongs to the autoinducer-2 exporter (AI-2E) (TC 2.A.86) family.</text>
</comment>
<evidence type="ECO:0000313" key="8">
    <source>
        <dbReference type="Proteomes" id="UP001139450"/>
    </source>
</evidence>
<gene>
    <name evidence="7" type="ORF">MUY27_12730</name>
</gene>
<name>A0A9X1X4T6_9SPHI</name>
<dbReference type="AlphaFoldDB" id="A0A9X1X4T6"/>
<dbReference type="GO" id="GO:0055085">
    <property type="term" value="P:transmembrane transport"/>
    <property type="evidence" value="ECO:0007669"/>
    <property type="project" value="TreeGrafter"/>
</dbReference>
<dbReference type="GO" id="GO:0016020">
    <property type="term" value="C:membrane"/>
    <property type="evidence" value="ECO:0007669"/>
    <property type="project" value="UniProtKB-SubCell"/>
</dbReference>
<feature type="transmembrane region" description="Helical" evidence="6">
    <location>
        <begin position="259"/>
        <end position="281"/>
    </location>
</feature>
<dbReference type="PANTHER" id="PTHR21716">
    <property type="entry name" value="TRANSMEMBRANE PROTEIN"/>
    <property type="match status" value="1"/>
</dbReference>
<proteinExistence type="inferred from homology"/>
<dbReference type="RefSeq" id="WP_245130415.1">
    <property type="nucleotide sequence ID" value="NZ_JALJEJ010000005.1"/>
</dbReference>
<dbReference type="Pfam" id="PF01594">
    <property type="entry name" value="AI-2E_transport"/>
    <property type="match status" value="1"/>
</dbReference>
<protein>
    <submittedName>
        <fullName evidence="7">AI-2E family transporter</fullName>
    </submittedName>
</protein>
<sequence>MNIRQNKRENKEDNYSYVEKVWIAAGSVALLAILILIVRVAFNVLLMVVAGSLIAVYFHGLADAICRWTNWRRGICMLISVLGTFIIAGLLFWFMGSRIQQQVSTLSQDFPTLLDKLEQQVRSYPLGDRMLNNFSGDNMQKVTTTVQKFFRTSFGVIGDMYIIMFLGIFFTIQPDLYKKGIVRLIPRRGQQKARDVLDRLSFVLKGWLKGMMVAMVLIGVLTFVGLTIIGIPMALALAVIAGLLNFIPNFGPLMAMAPAVLLGLVDSTQIAIIVAALYILIQTLESNIITPTIQRRMIDLPPALLIIGQVMMGALSGALGIILATPLLAITMTLVNELYIKPNEEAEELIITEKPD</sequence>
<evidence type="ECO:0000256" key="6">
    <source>
        <dbReference type="SAM" id="Phobius"/>
    </source>
</evidence>
<dbReference type="PANTHER" id="PTHR21716:SF62">
    <property type="entry name" value="TRANSPORT PROTEIN YDBI-RELATED"/>
    <property type="match status" value="1"/>
</dbReference>
<feature type="transmembrane region" description="Helical" evidence="6">
    <location>
        <begin position="44"/>
        <end position="62"/>
    </location>
</feature>
<reference evidence="7" key="1">
    <citation type="submission" date="2022-04" db="EMBL/GenBank/DDBJ databases">
        <title>Mucilaginibacter sp. RS28 isolated from freshwater.</title>
        <authorList>
            <person name="Ko S.-R."/>
        </authorList>
    </citation>
    <scope>NUCLEOTIDE SEQUENCE</scope>
    <source>
        <strain evidence="7">RS28</strain>
    </source>
</reference>
<evidence type="ECO:0000256" key="3">
    <source>
        <dbReference type="ARBA" id="ARBA00022692"/>
    </source>
</evidence>
<feature type="transmembrane region" description="Helical" evidence="6">
    <location>
        <begin position="21"/>
        <end position="38"/>
    </location>
</feature>
<feature type="transmembrane region" description="Helical" evidence="6">
    <location>
        <begin position="149"/>
        <end position="172"/>
    </location>
</feature>
<evidence type="ECO:0000313" key="7">
    <source>
        <dbReference type="EMBL" id="MCJ8210576.1"/>
    </source>
</evidence>
<keyword evidence="4 6" id="KW-1133">Transmembrane helix</keyword>
<evidence type="ECO:0000256" key="2">
    <source>
        <dbReference type="ARBA" id="ARBA00009773"/>
    </source>
</evidence>
<feature type="transmembrane region" description="Helical" evidence="6">
    <location>
        <begin position="214"/>
        <end position="247"/>
    </location>
</feature>
<dbReference type="EMBL" id="JALJEJ010000005">
    <property type="protein sequence ID" value="MCJ8210576.1"/>
    <property type="molecule type" value="Genomic_DNA"/>
</dbReference>
<comment type="subcellular location">
    <subcellularLocation>
        <location evidence="1">Membrane</location>
        <topology evidence="1">Multi-pass membrane protein</topology>
    </subcellularLocation>
</comment>
<comment type="caution">
    <text evidence="7">The sequence shown here is derived from an EMBL/GenBank/DDBJ whole genome shotgun (WGS) entry which is preliminary data.</text>
</comment>
<accession>A0A9X1X4T6</accession>
<keyword evidence="3 6" id="KW-0812">Transmembrane</keyword>
<keyword evidence="8" id="KW-1185">Reference proteome</keyword>
<dbReference type="InterPro" id="IPR002549">
    <property type="entry name" value="AI-2E-like"/>
</dbReference>
<evidence type="ECO:0000256" key="1">
    <source>
        <dbReference type="ARBA" id="ARBA00004141"/>
    </source>
</evidence>
<feature type="transmembrane region" description="Helical" evidence="6">
    <location>
        <begin position="74"/>
        <end position="95"/>
    </location>
</feature>
<dbReference type="Proteomes" id="UP001139450">
    <property type="component" value="Unassembled WGS sequence"/>
</dbReference>